<dbReference type="PIRSF" id="PIRSF003073">
    <property type="entry name" value="DNAC_TnpB_IstB"/>
    <property type="match status" value="1"/>
</dbReference>
<dbReference type="InterPro" id="IPR002611">
    <property type="entry name" value="IstB_ATP-bd"/>
</dbReference>
<feature type="domain" description="AAA+ ATPase" evidence="4">
    <location>
        <begin position="105"/>
        <end position="240"/>
    </location>
</feature>
<dbReference type="NCBIfam" id="NF038214">
    <property type="entry name" value="IS21_help_AAA"/>
    <property type="match status" value="1"/>
</dbReference>
<sequence length="292" mass="32913">METGTSVPPQILLGNHLKALKLPTFAREYEKVAMEAAGSRTDYPGYLLRLCELERIDRERRMVERRIRLARFPHTKSFDTFDFAAQPSLNKPLVVELARCEWITTRSNIIALGPSGTGKTHVALALGLAACQKGHSVAFVTAAALVHELMEARDERRLRQLQKHLASVKLLILDELGYVPFTAVGSELLFEVLSQRYERGSTLITSNLPFDEWTSVFGSERLTGALLDRLTHHVHILEMNGGSYRLASSRKRQKHSHHAQQEEVPPHDLIRKPLICCAERPSATLQTVQHSR</sequence>
<dbReference type="Gene3D" id="3.40.50.300">
    <property type="entry name" value="P-loop containing nucleotide triphosphate hydrolases"/>
    <property type="match status" value="1"/>
</dbReference>
<reference evidence="5 6" key="1">
    <citation type="submission" date="2019-06" db="EMBL/GenBank/DDBJ databases">
        <title>Genome organization and adaptive potential of archetypical organophosphate degarding Sphingobium fuliginis ATCC 27551.</title>
        <authorList>
            <person name="Sarwar A."/>
            <person name="Parthasarathy S."/>
            <person name="Singh C."/>
            <person name="Siddavattam D."/>
        </authorList>
    </citation>
    <scope>NUCLEOTIDE SEQUENCE [LARGE SCALE GENOMIC DNA]</scope>
    <source>
        <strain evidence="5 6">ATCC 27551</strain>
        <plasmid evidence="6">psf3</plasmid>
    </source>
</reference>
<dbReference type="EMBL" id="CP041020">
    <property type="protein sequence ID" value="QDC40469.1"/>
    <property type="molecule type" value="Genomic_DNA"/>
</dbReference>
<dbReference type="Pfam" id="PF01695">
    <property type="entry name" value="IstB_IS21"/>
    <property type="match status" value="1"/>
</dbReference>
<dbReference type="InterPro" id="IPR047661">
    <property type="entry name" value="IstB"/>
</dbReference>
<dbReference type="RefSeq" id="WP_140043579.1">
    <property type="nucleotide sequence ID" value="NZ_CP041020.1"/>
</dbReference>
<geneLocation type="plasmid" evidence="6">
    <name>psf3</name>
</geneLocation>
<evidence type="ECO:0000313" key="5">
    <source>
        <dbReference type="EMBL" id="QDC40469.1"/>
    </source>
</evidence>
<name>A0A5B8CPD8_SPHSA</name>
<keyword evidence="5" id="KW-0614">Plasmid</keyword>
<evidence type="ECO:0000259" key="4">
    <source>
        <dbReference type="SMART" id="SM00382"/>
    </source>
</evidence>
<keyword evidence="3 5" id="KW-0067">ATP-binding</keyword>
<dbReference type="GO" id="GO:0005524">
    <property type="term" value="F:ATP binding"/>
    <property type="evidence" value="ECO:0007669"/>
    <property type="project" value="UniProtKB-KW"/>
</dbReference>
<protein>
    <submittedName>
        <fullName evidence="5">ATP-binding protein</fullName>
    </submittedName>
</protein>
<dbReference type="PANTHER" id="PTHR30050">
    <property type="entry name" value="CHROMOSOMAL REPLICATION INITIATOR PROTEIN DNAA"/>
    <property type="match status" value="1"/>
</dbReference>
<proteinExistence type="inferred from homology"/>
<dbReference type="PANTHER" id="PTHR30050:SF4">
    <property type="entry name" value="ATP-BINDING PROTEIN RV3427C IN INSERTION SEQUENCE-RELATED"/>
    <property type="match status" value="1"/>
</dbReference>
<dbReference type="Proteomes" id="UP000311469">
    <property type="component" value="Plasmid pSF3"/>
</dbReference>
<dbReference type="GO" id="GO:0006260">
    <property type="term" value="P:DNA replication"/>
    <property type="evidence" value="ECO:0007669"/>
    <property type="project" value="TreeGrafter"/>
</dbReference>
<dbReference type="AlphaFoldDB" id="A0A5B8CPD8"/>
<dbReference type="CDD" id="cd00009">
    <property type="entry name" value="AAA"/>
    <property type="match status" value="1"/>
</dbReference>
<evidence type="ECO:0000256" key="3">
    <source>
        <dbReference type="ARBA" id="ARBA00022840"/>
    </source>
</evidence>
<organism evidence="5 6">
    <name type="scientific">Sphingobium fuliginis ATCC 27551</name>
    <dbReference type="NCBI Taxonomy" id="1208342"/>
    <lineage>
        <taxon>Bacteria</taxon>
        <taxon>Pseudomonadati</taxon>
        <taxon>Pseudomonadota</taxon>
        <taxon>Alphaproteobacteria</taxon>
        <taxon>Sphingomonadales</taxon>
        <taxon>Sphingomonadaceae</taxon>
        <taxon>Sphingobium</taxon>
    </lineage>
</organism>
<evidence type="ECO:0000256" key="2">
    <source>
        <dbReference type="ARBA" id="ARBA00022741"/>
    </source>
</evidence>
<dbReference type="InterPro" id="IPR027417">
    <property type="entry name" value="P-loop_NTPase"/>
</dbReference>
<accession>A0A5B8CPD8</accession>
<dbReference type="InterPro" id="IPR028350">
    <property type="entry name" value="DNAC/IstB-like"/>
</dbReference>
<gene>
    <name evidence="5" type="ORF">FIL70_25380</name>
</gene>
<dbReference type="InterPro" id="IPR003593">
    <property type="entry name" value="AAA+_ATPase"/>
</dbReference>
<dbReference type="KEGG" id="sufl:FIL70_25380"/>
<dbReference type="SMART" id="SM00382">
    <property type="entry name" value="AAA"/>
    <property type="match status" value="1"/>
</dbReference>
<keyword evidence="2" id="KW-0547">Nucleotide-binding</keyword>
<evidence type="ECO:0000256" key="1">
    <source>
        <dbReference type="ARBA" id="ARBA00008059"/>
    </source>
</evidence>
<comment type="similarity">
    <text evidence="1">Belongs to the IS21/IS1162 putative ATP-binding protein family.</text>
</comment>
<dbReference type="SUPFAM" id="SSF52540">
    <property type="entry name" value="P-loop containing nucleoside triphosphate hydrolases"/>
    <property type="match status" value="1"/>
</dbReference>
<evidence type="ECO:0000313" key="6">
    <source>
        <dbReference type="Proteomes" id="UP000311469"/>
    </source>
</evidence>